<evidence type="ECO:0000313" key="3">
    <source>
        <dbReference type="Proteomes" id="UP001562425"/>
    </source>
</evidence>
<feature type="chain" id="PRO_5044807425" description="Apyrase" evidence="1">
    <location>
        <begin position="29"/>
        <end position="82"/>
    </location>
</feature>
<evidence type="ECO:0000313" key="2">
    <source>
        <dbReference type="EMBL" id="KAL1375543.1"/>
    </source>
</evidence>
<keyword evidence="1" id="KW-0732">Signal</keyword>
<keyword evidence="3" id="KW-1185">Reference proteome</keyword>
<evidence type="ECO:0008006" key="4">
    <source>
        <dbReference type="Google" id="ProtNLM"/>
    </source>
</evidence>
<dbReference type="Proteomes" id="UP001562425">
    <property type="component" value="Unassembled WGS sequence"/>
</dbReference>
<name>A0ABD1CGP3_CULPP</name>
<accession>A0ABD1CGP3</accession>
<dbReference type="EMBL" id="JBEHCU010012411">
    <property type="protein sequence ID" value="KAL1375543.1"/>
    <property type="molecule type" value="Genomic_DNA"/>
</dbReference>
<dbReference type="SUPFAM" id="SSF56300">
    <property type="entry name" value="Metallo-dependent phosphatases"/>
    <property type="match status" value="1"/>
</dbReference>
<dbReference type="InterPro" id="IPR029052">
    <property type="entry name" value="Metallo-depent_PP-like"/>
</dbReference>
<dbReference type="AlphaFoldDB" id="A0ABD1CGP3"/>
<organism evidence="2 3">
    <name type="scientific">Culex pipiens pipiens</name>
    <name type="common">Northern house mosquito</name>
    <dbReference type="NCBI Taxonomy" id="38569"/>
    <lineage>
        <taxon>Eukaryota</taxon>
        <taxon>Metazoa</taxon>
        <taxon>Ecdysozoa</taxon>
        <taxon>Arthropoda</taxon>
        <taxon>Hexapoda</taxon>
        <taxon>Insecta</taxon>
        <taxon>Pterygota</taxon>
        <taxon>Neoptera</taxon>
        <taxon>Endopterygota</taxon>
        <taxon>Diptera</taxon>
        <taxon>Nematocera</taxon>
        <taxon>Culicoidea</taxon>
        <taxon>Culicidae</taxon>
        <taxon>Culicinae</taxon>
        <taxon>Culicini</taxon>
        <taxon>Culex</taxon>
        <taxon>Culex</taxon>
    </lineage>
</organism>
<sequence>MSTKSVALPVRLGLLLAVLSHVTPGTLGAPKSDDPAALQLIILHNNDMHARFEQIGAYGNECQPADVASNRCYGGFARVAHK</sequence>
<protein>
    <recommendedName>
        <fullName evidence="4">Apyrase</fullName>
    </recommendedName>
</protein>
<reference evidence="2 3" key="1">
    <citation type="submission" date="2024-05" db="EMBL/GenBank/DDBJ databases">
        <title>Culex pipiens pipiens assembly and annotation.</title>
        <authorList>
            <person name="Alout H."/>
            <person name="Durand T."/>
        </authorList>
    </citation>
    <scope>NUCLEOTIDE SEQUENCE [LARGE SCALE GENOMIC DNA]</scope>
    <source>
        <strain evidence="2">HA-2024</strain>
        <tissue evidence="2">Whole body</tissue>
    </source>
</reference>
<comment type="caution">
    <text evidence="2">The sequence shown here is derived from an EMBL/GenBank/DDBJ whole genome shotgun (WGS) entry which is preliminary data.</text>
</comment>
<proteinExistence type="predicted"/>
<gene>
    <name evidence="2" type="ORF">pipiens_020381</name>
</gene>
<evidence type="ECO:0000256" key="1">
    <source>
        <dbReference type="SAM" id="SignalP"/>
    </source>
</evidence>
<feature type="signal peptide" evidence="1">
    <location>
        <begin position="1"/>
        <end position="28"/>
    </location>
</feature>